<feature type="region of interest" description="Disordered" evidence="1">
    <location>
        <begin position="1"/>
        <end position="135"/>
    </location>
</feature>
<gene>
    <name evidence="2" type="ORF">CesoFtcFv8_019279</name>
</gene>
<feature type="compositionally biased region" description="Gly residues" evidence="1">
    <location>
        <begin position="49"/>
        <end position="58"/>
    </location>
</feature>
<name>A0AAN8BI73_9TELE</name>
<evidence type="ECO:0000313" key="3">
    <source>
        <dbReference type="Proteomes" id="UP001335648"/>
    </source>
</evidence>
<comment type="caution">
    <text evidence="2">The sequence shown here is derived from an EMBL/GenBank/DDBJ whole genome shotgun (WGS) entry which is preliminary data.</text>
</comment>
<reference evidence="2 3" key="1">
    <citation type="journal article" date="2023" name="Mol. Biol. Evol.">
        <title>Genomics of Secondarily Temperate Adaptation in the Only Non-Antarctic Icefish.</title>
        <authorList>
            <person name="Rivera-Colon A.G."/>
            <person name="Rayamajhi N."/>
            <person name="Minhas B.F."/>
            <person name="Madrigal G."/>
            <person name="Bilyk K.T."/>
            <person name="Yoon V."/>
            <person name="Hune M."/>
            <person name="Gregory S."/>
            <person name="Cheng C.H.C."/>
            <person name="Catchen J.M."/>
        </authorList>
    </citation>
    <scope>NUCLEOTIDE SEQUENCE [LARGE SCALE GENOMIC DNA]</scope>
    <source>
        <strain evidence="2">JC2023a</strain>
    </source>
</reference>
<sequence>MVMRAEREAPLAARKSSSGGQRQQQAGGHLRGSMVLSAGAFTVRQMGRQGPGHAGGRPGAQQGRVHAHGRSRYFFFTQNKKEGAGSGGVQRSMQGGAQTKGRRQGAMRRAAGPAGCSGRQRSSAAGRASQAVEGR</sequence>
<dbReference type="EMBL" id="JAULUE010002060">
    <property type="protein sequence ID" value="KAK5885583.1"/>
    <property type="molecule type" value="Genomic_DNA"/>
</dbReference>
<accession>A0AAN8BI73</accession>
<proteinExistence type="predicted"/>
<evidence type="ECO:0000313" key="2">
    <source>
        <dbReference type="EMBL" id="KAK5885583.1"/>
    </source>
</evidence>
<dbReference type="AlphaFoldDB" id="A0AAN8BI73"/>
<keyword evidence="3" id="KW-1185">Reference proteome</keyword>
<feature type="compositionally biased region" description="Low complexity" evidence="1">
    <location>
        <begin position="107"/>
        <end position="135"/>
    </location>
</feature>
<evidence type="ECO:0000256" key="1">
    <source>
        <dbReference type="SAM" id="MobiDB-lite"/>
    </source>
</evidence>
<protein>
    <submittedName>
        <fullName evidence="2">Uncharacterized protein</fullName>
    </submittedName>
</protein>
<dbReference type="Proteomes" id="UP001335648">
    <property type="component" value="Unassembled WGS sequence"/>
</dbReference>
<organism evidence="2 3">
    <name type="scientific">Champsocephalus esox</name>
    <name type="common">pike icefish</name>
    <dbReference type="NCBI Taxonomy" id="159716"/>
    <lineage>
        <taxon>Eukaryota</taxon>
        <taxon>Metazoa</taxon>
        <taxon>Chordata</taxon>
        <taxon>Craniata</taxon>
        <taxon>Vertebrata</taxon>
        <taxon>Euteleostomi</taxon>
        <taxon>Actinopterygii</taxon>
        <taxon>Neopterygii</taxon>
        <taxon>Teleostei</taxon>
        <taxon>Neoteleostei</taxon>
        <taxon>Acanthomorphata</taxon>
        <taxon>Eupercaria</taxon>
        <taxon>Perciformes</taxon>
        <taxon>Notothenioidei</taxon>
        <taxon>Channichthyidae</taxon>
        <taxon>Champsocephalus</taxon>
    </lineage>
</organism>
<feature type="compositionally biased region" description="Low complexity" evidence="1">
    <location>
        <begin position="16"/>
        <end position="28"/>
    </location>
</feature>